<feature type="binding site" evidence="7">
    <location>
        <position position="39"/>
    </location>
    <ligand>
        <name>Fe cation</name>
        <dbReference type="ChEBI" id="CHEBI:24875"/>
        <label>1</label>
    </ligand>
</feature>
<name>C4V480_9FIRM</name>
<comment type="similarity">
    <text evidence="5">Belongs to the YmdB-like family.</text>
</comment>
<dbReference type="PANTHER" id="PTHR36303">
    <property type="entry name" value="2',3'-CYCLIC-NUCLEOTIDE 2'-PHOSPHODIESTERASE"/>
    <property type="match status" value="1"/>
</dbReference>
<sequence length="260" mass="27794">MRILLVGDVVGRAGRRAFRSFTPRLRAERGIDAVIVNGENSAGGKGYTRKALDELYAGGADVVTSGNHVWDKKDVFSFVDDEPFLIRPANYPAGTPGKGVCVFPAKTANIGVLNLSGRSFMPPMDCPFQKADEILAALEGQADIIVLDFHAETTSEKLAMGHYLDGRADIIVGTHTHVQTADARILPGGTAYITDLGMVGAQDSVLGVRTDLVIQKFRTGMPVRFETAEGPAEYAAVIVDIDVAGKRPATIEPILLREAG</sequence>
<feature type="active site" description="Proton donor" evidence="6">
    <location>
        <position position="68"/>
    </location>
</feature>
<dbReference type="CDD" id="cd07382">
    <property type="entry name" value="MPP_DR1281"/>
    <property type="match status" value="1"/>
</dbReference>
<dbReference type="Gene3D" id="3.60.21.10">
    <property type="match status" value="1"/>
</dbReference>
<evidence type="ECO:0000256" key="1">
    <source>
        <dbReference type="ARBA" id="ARBA00001965"/>
    </source>
</evidence>
<keyword evidence="9" id="KW-1185">Reference proteome</keyword>
<reference evidence="8 9" key="1">
    <citation type="submission" date="2009-04" db="EMBL/GenBank/DDBJ databases">
        <authorList>
            <person name="Qin X."/>
            <person name="Bachman B."/>
            <person name="Battles P."/>
            <person name="Bell A."/>
            <person name="Bess C."/>
            <person name="Bickham C."/>
            <person name="Chaboub L."/>
            <person name="Chen D."/>
            <person name="Coyle M."/>
            <person name="Deiros D.R."/>
            <person name="Dinh H."/>
            <person name="Forbes L."/>
            <person name="Fowler G."/>
            <person name="Francisco L."/>
            <person name="Fu Q."/>
            <person name="Gubbala S."/>
            <person name="Hale W."/>
            <person name="Han Y."/>
            <person name="Hemphill L."/>
            <person name="Highlander S.K."/>
            <person name="Hirani K."/>
            <person name="Hogues M."/>
            <person name="Jackson L."/>
            <person name="Jakkamsetti A."/>
            <person name="Javaid M."/>
            <person name="Jiang H."/>
            <person name="Korchina V."/>
            <person name="Kovar C."/>
            <person name="Lara F."/>
            <person name="Lee S."/>
            <person name="Mata R."/>
            <person name="Mathew T."/>
            <person name="Moen C."/>
            <person name="Morales K."/>
            <person name="Munidasa M."/>
            <person name="Nazareth L."/>
            <person name="Ngo R."/>
            <person name="Nguyen L."/>
            <person name="Okwuonu G."/>
            <person name="Ongeri F."/>
            <person name="Patil S."/>
            <person name="Petrosino J."/>
            <person name="Pham C."/>
            <person name="Pham P."/>
            <person name="Pu L.-L."/>
            <person name="Puazo M."/>
            <person name="Raj R."/>
            <person name="Reid J."/>
            <person name="Rouhana J."/>
            <person name="Saada N."/>
            <person name="Shang Y."/>
            <person name="Simmons D."/>
            <person name="Thornton R."/>
            <person name="Warren J."/>
            <person name="Weissenberger G."/>
            <person name="Zhang J."/>
            <person name="Zhang L."/>
            <person name="Zhou C."/>
            <person name="Zhu D."/>
            <person name="Muzny D."/>
            <person name="Worley K."/>
            <person name="Gibbs R."/>
        </authorList>
    </citation>
    <scope>NUCLEOTIDE SEQUENCE [LARGE SCALE GENOMIC DNA]</scope>
    <source>
        <strain evidence="8 9">ATCC 43531</strain>
    </source>
</reference>
<evidence type="ECO:0000256" key="2">
    <source>
        <dbReference type="ARBA" id="ARBA00022723"/>
    </source>
</evidence>
<comment type="cofactor">
    <cofactor evidence="1">
        <name>Fe(3+)</name>
        <dbReference type="ChEBI" id="CHEBI:29034"/>
    </cofactor>
</comment>
<dbReference type="AlphaFoldDB" id="C4V480"/>
<dbReference type="HOGENOM" id="CLU_068238_0_0_9"/>
<evidence type="ECO:0000256" key="4">
    <source>
        <dbReference type="ARBA" id="ARBA00023004"/>
    </source>
</evidence>
<evidence type="ECO:0000256" key="5">
    <source>
        <dbReference type="ARBA" id="ARBA00061401"/>
    </source>
</evidence>
<feature type="binding site" evidence="7">
    <location>
        <position position="175"/>
    </location>
    <ligand>
        <name>Fe cation</name>
        <dbReference type="ChEBI" id="CHEBI:24875"/>
        <label>2</label>
    </ligand>
</feature>
<feature type="binding site" evidence="7">
    <location>
        <position position="8"/>
    </location>
    <ligand>
        <name>Fe cation</name>
        <dbReference type="ChEBI" id="CHEBI:24875"/>
        <label>1</label>
    </ligand>
</feature>
<dbReference type="eggNOG" id="COG1692">
    <property type="taxonomic scope" value="Bacteria"/>
</dbReference>
<dbReference type="OrthoDB" id="9801109at2"/>
<dbReference type="Proteomes" id="UP000005309">
    <property type="component" value="Unassembled WGS sequence"/>
</dbReference>
<dbReference type="PIRSF" id="PIRSF004789">
    <property type="entry name" value="DR1281"/>
    <property type="match status" value="1"/>
</dbReference>
<evidence type="ECO:0000256" key="6">
    <source>
        <dbReference type="PIRSR" id="PIRSR004789-50"/>
    </source>
</evidence>
<dbReference type="SUPFAM" id="SSF56300">
    <property type="entry name" value="Metallo-dependent phosphatases"/>
    <property type="match status" value="1"/>
</dbReference>
<dbReference type="GO" id="GO:0046872">
    <property type="term" value="F:metal ion binding"/>
    <property type="evidence" value="ECO:0007669"/>
    <property type="project" value="UniProtKB-KW"/>
</dbReference>
<feature type="binding site" evidence="7">
    <location>
        <position position="40"/>
    </location>
    <ligand>
        <name>Fe cation</name>
        <dbReference type="ChEBI" id="CHEBI:24875"/>
        <label>1</label>
    </ligand>
</feature>
<dbReference type="Pfam" id="PF13277">
    <property type="entry name" value="YmdB"/>
    <property type="match status" value="1"/>
</dbReference>
<proteinExistence type="inferred from homology"/>
<feature type="binding site" evidence="7">
    <location>
        <position position="67"/>
    </location>
    <ligand>
        <name>Fe cation</name>
        <dbReference type="ChEBI" id="CHEBI:24875"/>
        <label>2</label>
    </ligand>
</feature>
<evidence type="ECO:0000313" key="8">
    <source>
        <dbReference type="EMBL" id="EEQ48344.1"/>
    </source>
</evidence>
<keyword evidence="3" id="KW-0378">Hydrolase</keyword>
<accession>C4V480</accession>
<feature type="binding site" evidence="7">
    <location>
        <position position="177"/>
    </location>
    <ligand>
        <name>Fe cation</name>
        <dbReference type="ChEBI" id="CHEBI:24875"/>
        <label>1</label>
    </ligand>
</feature>
<dbReference type="NCBIfam" id="TIGR00282">
    <property type="entry name" value="TIGR00282 family metallophosphoesterase"/>
    <property type="match status" value="1"/>
</dbReference>
<evidence type="ECO:0000313" key="9">
    <source>
        <dbReference type="Proteomes" id="UP000005309"/>
    </source>
</evidence>
<gene>
    <name evidence="8" type="ORF">HMPREF0908_1324</name>
</gene>
<feature type="binding site" evidence="7">
    <location>
        <position position="39"/>
    </location>
    <ligand>
        <name>Fe cation</name>
        <dbReference type="ChEBI" id="CHEBI:24875"/>
        <label>2</label>
    </ligand>
</feature>
<keyword evidence="2 7" id="KW-0479">Metal-binding</keyword>
<dbReference type="FunFam" id="3.60.21.10:FF:000016">
    <property type="entry name" value="Putative metallophosphoesterase"/>
    <property type="match status" value="1"/>
</dbReference>
<organism evidence="8 9">
    <name type="scientific">Selenomonas flueggei ATCC 43531</name>
    <dbReference type="NCBI Taxonomy" id="638302"/>
    <lineage>
        <taxon>Bacteria</taxon>
        <taxon>Bacillati</taxon>
        <taxon>Bacillota</taxon>
        <taxon>Negativicutes</taxon>
        <taxon>Selenomonadales</taxon>
        <taxon>Selenomonadaceae</taxon>
        <taxon>Selenomonas</taxon>
    </lineage>
</organism>
<dbReference type="InterPro" id="IPR029052">
    <property type="entry name" value="Metallo-depent_PP-like"/>
</dbReference>
<dbReference type="PANTHER" id="PTHR36303:SF1">
    <property type="entry name" value="2',3'-CYCLIC-NUCLEOTIDE 2'-PHOSPHODIESTERASE"/>
    <property type="match status" value="1"/>
</dbReference>
<dbReference type="InterPro" id="IPR005235">
    <property type="entry name" value="YmdB-like"/>
</dbReference>
<dbReference type="STRING" id="638302.HMPREF0908_1324"/>
<evidence type="ECO:0000256" key="7">
    <source>
        <dbReference type="PIRSR" id="PIRSR004789-51"/>
    </source>
</evidence>
<comment type="caution">
    <text evidence="8">The sequence shown here is derived from an EMBL/GenBank/DDBJ whole genome shotgun (WGS) entry which is preliminary data.</text>
</comment>
<dbReference type="RefSeq" id="WP_006690058.1">
    <property type="nucleotide sequence ID" value="NZ_GG694006.1"/>
</dbReference>
<evidence type="ECO:0000256" key="3">
    <source>
        <dbReference type="ARBA" id="ARBA00022801"/>
    </source>
</evidence>
<feature type="binding site" evidence="7">
    <location>
        <position position="150"/>
    </location>
    <ligand>
        <name>Fe cation</name>
        <dbReference type="ChEBI" id="CHEBI:24875"/>
        <label>2</label>
    </ligand>
</feature>
<dbReference type="EMBL" id="ACLA01000020">
    <property type="protein sequence ID" value="EEQ48344.1"/>
    <property type="molecule type" value="Genomic_DNA"/>
</dbReference>
<protein>
    <submittedName>
        <fullName evidence="8">Putative metallophosphoesterase</fullName>
    </submittedName>
</protein>
<dbReference type="GO" id="GO:0004113">
    <property type="term" value="F:2',3'-cyclic-nucleotide 3'-phosphodiesterase activity"/>
    <property type="evidence" value="ECO:0007669"/>
    <property type="project" value="TreeGrafter"/>
</dbReference>
<keyword evidence="4" id="KW-0408">Iron</keyword>